<evidence type="ECO:0000313" key="2">
    <source>
        <dbReference type="Proteomes" id="UP001165190"/>
    </source>
</evidence>
<protein>
    <submittedName>
        <fullName evidence="1">Uncharacterized protein</fullName>
    </submittedName>
</protein>
<evidence type="ECO:0000313" key="1">
    <source>
        <dbReference type="EMBL" id="GMJ09662.1"/>
    </source>
</evidence>
<reference evidence="1" key="1">
    <citation type="submission" date="2023-05" db="EMBL/GenBank/DDBJ databases">
        <title>Genome and transcriptome analyses reveal genes involved in the formation of fine ridges on petal epidermal cells in Hibiscus trionum.</title>
        <authorList>
            <person name="Koshimizu S."/>
            <person name="Masuda S."/>
            <person name="Ishii T."/>
            <person name="Shirasu K."/>
            <person name="Hoshino A."/>
            <person name="Arita M."/>
        </authorList>
    </citation>
    <scope>NUCLEOTIDE SEQUENCE</scope>
    <source>
        <strain evidence="1">Hamamatsu line</strain>
    </source>
</reference>
<dbReference type="EMBL" id="BSYR01000056">
    <property type="protein sequence ID" value="GMJ09662.1"/>
    <property type="molecule type" value="Genomic_DNA"/>
</dbReference>
<sequence>MLMKKPTDSYNFEGKRNPISTMALRGAAIAGACIGRQEPPHYSFHLLYFSGYDPIISLPFLPKDSHLFLTINLYLRIRFGQYRRQLQIL</sequence>
<comment type="caution">
    <text evidence="1">The sequence shown here is derived from an EMBL/GenBank/DDBJ whole genome shotgun (WGS) entry which is preliminary data.</text>
</comment>
<name>A0A9W7JAK8_HIBTR</name>
<dbReference type="Proteomes" id="UP001165190">
    <property type="component" value="Unassembled WGS sequence"/>
</dbReference>
<keyword evidence="2" id="KW-1185">Reference proteome</keyword>
<organism evidence="1 2">
    <name type="scientific">Hibiscus trionum</name>
    <name type="common">Flower of an hour</name>
    <dbReference type="NCBI Taxonomy" id="183268"/>
    <lineage>
        <taxon>Eukaryota</taxon>
        <taxon>Viridiplantae</taxon>
        <taxon>Streptophyta</taxon>
        <taxon>Embryophyta</taxon>
        <taxon>Tracheophyta</taxon>
        <taxon>Spermatophyta</taxon>
        <taxon>Magnoliopsida</taxon>
        <taxon>eudicotyledons</taxon>
        <taxon>Gunneridae</taxon>
        <taxon>Pentapetalae</taxon>
        <taxon>rosids</taxon>
        <taxon>malvids</taxon>
        <taxon>Malvales</taxon>
        <taxon>Malvaceae</taxon>
        <taxon>Malvoideae</taxon>
        <taxon>Hibiscus</taxon>
    </lineage>
</organism>
<dbReference type="AlphaFoldDB" id="A0A9W7JAK8"/>
<accession>A0A9W7JAK8</accession>
<proteinExistence type="predicted"/>
<gene>
    <name evidence="1" type="ORF">HRI_004635400</name>
</gene>